<protein>
    <submittedName>
        <fullName evidence="1">Putative cyclase/dehydrase</fullName>
    </submittedName>
</protein>
<name>X5DK66_9CORY</name>
<dbReference type="HOGENOM" id="CLU_106514_1_0_11"/>
<dbReference type="RefSeq" id="WP_038547063.1">
    <property type="nucleotide sequence ID" value="NZ_CP006842.1"/>
</dbReference>
<dbReference type="Proteomes" id="UP000023703">
    <property type="component" value="Chromosome"/>
</dbReference>
<sequence>MGNNDSERELSSSITIDAPARDVWSVITDVRNLAAASPELVTMVPILPGGLREGQNYIGINRRKVVVWPTRSRIRTVSPDRELSWDTVTSGARWVYELEETDGRTELTLRRPVPGALTGISNLFARFLLGGTDGHADELDRGIRQTLDVLKRRIEKN</sequence>
<evidence type="ECO:0000313" key="2">
    <source>
        <dbReference type="Proteomes" id="UP000023703"/>
    </source>
</evidence>
<dbReference type="OrthoDB" id="6624781at2"/>
<organism evidence="1 2">
    <name type="scientific">Corynebacterium glyciniphilum AJ 3170</name>
    <dbReference type="NCBI Taxonomy" id="1404245"/>
    <lineage>
        <taxon>Bacteria</taxon>
        <taxon>Bacillati</taxon>
        <taxon>Actinomycetota</taxon>
        <taxon>Actinomycetes</taxon>
        <taxon>Mycobacteriales</taxon>
        <taxon>Corynebacteriaceae</taxon>
        <taxon>Corynebacterium</taxon>
    </lineage>
</organism>
<dbReference type="InterPro" id="IPR019587">
    <property type="entry name" value="Polyketide_cyclase/dehydratase"/>
</dbReference>
<dbReference type="AlphaFoldDB" id="X5DK66"/>
<dbReference type="eggNOG" id="COG3832">
    <property type="taxonomic scope" value="Bacteria"/>
</dbReference>
<evidence type="ECO:0000313" key="1">
    <source>
        <dbReference type="EMBL" id="AHW63498.1"/>
    </source>
</evidence>
<dbReference type="EMBL" id="CP006842">
    <property type="protein sequence ID" value="AHW63498.1"/>
    <property type="molecule type" value="Genomic_DNA"/>
</dbReference>
<dbReference type="InterPro" id="IPR023393">
    <property type="entry name" value="START-like_dom_sf"/>
</dbReference>
<dbReference type="SUPFAM" id="SSF55961">
    <property type="entry name" value="Bet v1-like"/>
    <property type="match status" value="1"/>
</dbReference>
<proteinExistence type="predicted"/>
<dbReference type="Gene3D" id="3.30.530.20">
    <property type="match status" value="1"/>
</dbReference>
<gene>
    <name evidence="1" type="ORF">CGLY_05250</name>
</gene>
<dbReference type="Pfam" id="PF10604">
    <property type="entry name" value="Polyketide_cyc2"/>
    <property type="match status" value="1"/>
</dbReference>
<accession>X5DK66</accession>
<reference evidence="1 2" key="1">
    <citation type="journal article" date="2015" name="Int. J. Syst. Evol. Microbiol.">
        <title>Revisiting Corynebacterium glyciniphilum (ex Kubota et al., 1972) sp. nov., nom. rev., isolated from putrefied banana.</title>
        <authorList>
            <person name="Al-Dilaimi A."/>
            <person name="Bednarz H."/>
            <person name="Lomker A."/>
            <person name="Niehaus K."/>
            <person name="Kalinowski J."/>
            <person name="Ruckert C."/>
        </authorList>
    </citation>
    <scope>NUCLEOTIDE SEQUENCE [LARGE SCALE GENOMIC DNA]</scope>
    <source>
        <strain evidence="1">AJ 3170</strain>
    </source>
</reference>
<dbReference type="STRING" id="1404245.CGLY_05250"/>
<keyword evidence="2" id="KW-1185">Reference proteome</keyword>
<dbReference type="KEGG" id="cgy:CGLY_05250"/>
<dbReference type="CDD" id="cd07812">
    <property type="entry name" value="SRPBCC"/>
    <property type="match status" value="1"/>
</dbReference>